<dbReference type="InterPro" id="IPR036737">
    <property type="entry name" value="OmpA-like_sf"/>
</dbReference>
<feature type="domain" description="OmpA-like" evidence="2">
    <location>
        <begin position="36"/>
        <end position="148"/>
    </location>
</feature>
<dbReference type="Proteomes" id="UP001139516">
    <property type="component" value="Unassembled WGS sequence"/>
</dbReference>
<dbReference type="Pfam" id="PF00691">
    <property type="entry name" value="OmpA"/>
    <property type="match status" value="1"/>
</dbReference>
<dbReference type="GO" id="GO:0016020">
    <property type="term" value="C:membrane"/>
    <property type="evidence" value="ECO:0007669"/>
    <property type="project" value="UniProtKB-UniRule"/>
</dbReference>
<comment type="caution">
    <text evidence="3">The sequence shown here is derived from an EMBL/GenBank/DDBJ whole genome shotgun (WGS) entry which is preliminary data.</text>
</comment>
<dbReference type="InterPro" id="IPR006665">
    <property type="entry name" value="OmpA-like"/>
</dbReference>
<dbReference type="SUPFAM" id="SSF103088">
    <property type="entry name" value="OmpA-like"/>
    <property type="match status" value="1"/>
</dbReference>
<protein>
    <submittedName>
        <fullName evidence="3">OmpA family protein</fullName>
    </submittedName>
</protein>
<dbReference type="PROSITE" id="PS51123">
    <property type="entry name" value="OMPA_2"/>
    <property type="match status" value="1"/>
</dbReference>
<keyword evidence="1" id="KW-0472">Membrane</keyword>
<accession>A0A9X1Y526</accession>
<name>A0A9X1Y526_9PROT</name>
<dbReference type="EMBL" id="JALPRX010000008">
    <property type="protein sequence ID" value="MCK8783262.1"/>
    <property type="molecule type" value="Genomic_DNA"/>
</dbReference>
<reference evidence="3" key="1">
    <citation type="submission" date="2022-04" db="EMBL/GenBank/DDBJ databases">
        <title>Roseomonas acroporae sp. nov., isolated from coral Acropora digitifera.</title>
        <authorList>
            <person name="Sun H."/>
        </authorList>
    </citation>
    <scope>NUCLEOTIDE SEQUENCE</scope>
    <source>
        <strain evidence="3">NAR14</strain>
    </source>
</reference>
<keyword evidence="4" id="KW-1185">Reference proteome</keyword>
<dbReference type="RefSeq" id="WP_248665388.1">
    <property type="nucleotide sequence ID" value="NZ_JALPRX010000008.1"/>
</dbReference>
<evidence type="ECO:0000256" key="1">
    <source>
        <dbReference type="PROSITE-ProRule" id="PRU00473"/>
    </source>
</evidence>
<sequence length="148" mass="15681">MTETKMNARPPAASPALQGAAPRRAALLGLLAIAACAPLSSQPVPVVFFTQAGTTIDENGMVVIEQAAALARRWPLARVRVMGFAVDRANVPDEPLIRLAEERATAVAAALRQAGVSPGRLVVEPRGPVPFEQAPLESRRVEIRIGDM</sequence>
<evidence type="ECO:0000259" key="2">
    <source>
        <dbReference type="PROSITE" id="PS51123"/>
    </source>
</evidence>
<evidence type="ECO:0000313" key="3">
    <source>
        <dbReference type="EMBL" id="MCK8783262.1"/>
    </source>
</evidence>
<gene>
    <name evidence="3" type="ORF">M0638_02560</name>
</gene>
<dbReference type="AlphaFoldDB" id="A0A9X1Y526"/>
<proteinExistence type="predicted"/>
<dbReference type="Gene3D" id="3.30.1330.60">
    <property type="entry name" value="OmpA-like domain"/>
    <property type="match status" value="1"/>
</dbReference>
<organism evidence="3 4">
    <name type="scientific">Roseomonas acroporae</name>
    <dbReference type="NCBI Taxonomy" id="2937791"/>
    <lineage>
        <taxon>Bacteria</taxon>
        <taxon>Pseudomonadati</taxon>
        <taxon>Pseudomonadota</taxon>
        <taxon>Alphaproteobacteria</taxon>
        <taxon>Acetobacterales</taxon>
        <taxon>Roseomonadaceae</taxon>
        <taxon>Roseomonas</taxon>
    </lineage>
</organism>
<evidence type="ECO:0000313" key="4">
    <source>
        <dbReference type="Proteomes" id="UP001139516"/>
    </source>
</evidence>